<dbReference type="SUPFAM" id="SSF46689">
    <property type="entry name" value="Homeodomain-like"/>
    <property type="match status" value="1"/>
</dbReference>
<gene>
    <name evidence="5" type="ORF">C4K07_3674</name>
</gene>
<evidence type="ECO:0000313" key="5">
    <source>
        <dbReference type="EMBL" id="AZE30457.1"/>
    </source>
</evidence>
<dbReference type="Gene3D" id="3.40.50.880">
    <property type="match status" value="1"/>
</dbReference>
<dbReference type="SUPFAM" id="SSF52317">
    <property type="entry name" value="Class I glutamine amidotransferase-like"/>
    <property type="match status" value="1"/>
</dbReference>
<organism evidence="5 6">
    <name type="scientific">Pseudomonas chlororaphis subsp. aureofaciens</name>
    <dbReference type="NCBI Taxonomy" id="587851"/>
    <lineage>
        <taxon>Bacteria</taxon>
        <taxon>Pseudomonadati</taxon>
        <taxon>Pseudomonadota</taxon>
        <taxon>Gammaproteobacteria</taxon>
        <taxon>Pseudomonadales</taxon>
        <taxon>Pseudomonadaceae</taxon>
        <taxon>Pseudomonas</taxon>
    </lineage>
</organism>
<dbReference type="SMART" id="SM00342">
    <property type="entry name" value="HTH_ARAC"/>
    <property type="match status" value="1"/>
</dbReference>
<accession>A0AAD0ZFR5</accession>
<dbReference type="GO" id="GO:0043565">
    <property type="term" value="F:sequence-specific DNA binding"/>
    <property type="evidence" value="ECO:0007669"/>
    <property type="project" value="InterPro"/>
</dbReference>
<dbReference type="EMBL" id="CP027750">
    <property type="protein sequence ID" value="AZE30457.1"/>
    <property type="molecule type" value="Genomic_DNA"/>
</dbReference>
<keyword evidence="3" id="KW-0804">Transcription</keyword>
<keyword evidence="1" id="KW-0805">Transcription regulation</keyword>
<evidence type="ECO:0000256" key="1">
    <source>
        <dbReference type="ARBA" id="ARBA00023015"/>
    </source>
</evidence>
<dbReference type="InterPro" id="IPR018060">
    <property type="entry name" value="HTH_AraC"/>
</dbReference>
<proteinExistence type="predicted"/>
<name>A0AAD0ZFR5_9PSED</name>
<dbReference type="Proteomes" id="UP000280455">
    <property type="component" value="Chromosome"/>
</dbReference>
<dbReference type="PANTHER" id="PTHR43280">
    <property type="entry name" value="ARAC-FAMILY TRANSCRIPTIONAL REGULATOR"/>
    <property type="match status" value="1"/>
</dbReference>
<keyword evidence="2" id="KW-0238">DNA-binding</keyword>
<dbReference type="GO" id="GO:0003700">
    <property type="term" value="F:DNA-binding transcription factor activity"/>
    <property type="evidence" value="ECO:0007669"/>
    <property type="project" value="InterPro"/>
</dbReference>
<evidence type="ECO:0000313" key="6">
    <source>
        <dbReference type="Proteomes" id="UP000280455"/>
    </source>
</evidence>
<evidence type="ECO:0000259" key="4">
    <source>
        <dbReference type="PROSITE" id="PS01124"/>
    </source>
</evidence>
<dbReference type="InterPro" id="IPR029062">
    <property type="entry name" value="Class_I_gatase-like"/>
</dbReference>
<dbReference type="InterPro" id="IPR009057">
    <property type="entry name" value="Homeodomain-like_sf"/>
</dbReference>
<dbReference type="Pfam" id="PF12833">
    <property type="entry name" value="HTH_18"/>
    <property type="match status" value="1"/>
</dbReference>
<sequence length="331" mass="35339">MADQTSFVQNRPMNDFIVVVPPGAFASSVTLSLDILSTASKLAPRLGLPEPRWIVCSTVEGPISLGGGLSLLTQRLTLPSDGRACWILPGLDVDDSTELESSLLQPEIESVLAALRQHVAAGGTVAASCSAVFLLHAAGLTEGKTVTTTWWLAATLRQLAAGCCNVDPDRMVIEDAPLVTAGAALGHTDLLMHLIGQRFGPELVAAVAKALLLNQRQLQSPFMVPALMAHGELIAQLIAHVEVSLPMPVSVDSLAEKMRMSTRTLSRRVSKATGHGPLHLIRTVQLNKARALLESSRCSVESVAEQVGFSDPTALRRLLKKHLNATPRQLR</sequence>
<evidence type="ECO:0000256" key="3">
    <source>
        <dbReference type="ARBA" id="ARBA00023163"/>
    </source>
</evidence>
<dbReference type="PROSITE" id="PS01124">
    <property type="entry name" value="HTH_ARAC_FAMILY_2"/>
    <property type="match status" value="1"/>
</dbReference>
<feature type="domain" description="HTH araC/xylS-type" evidence="4">
    <location>
        <begin position="235"/>
        <end position="331"/>
    </location>
</feature>
<dbReference type="PANTHER" id="PTHR43280:SF28">
    <property type="entry name" value="HTH-TYPE TRANSCRIPTIONAL ACTIVATOR RHAS"/>
    <property type="match status" value="1"/>
</dbReference>
<reference evidence="5 6" key="1">
    <citation type="submission" date="2018-03" db="EMBL/GenBank/DDBJ databases">
        <title>Diversity of phytobeneficial traits revealed by whole-genome analysis of worldwide-isolated phenazine-producing Pseudomonas spp.</title>
        <authorList>
            <person name="Biessy A."/>
            <person name="Novinscak A."/>
            <person name="Blom J."/>
            <person name="Leger G."/>
            <person name="Thomashow L.S."/>
            <person name="Cazorla F.M."/>
            <person name="Josic D."/>
            <person name="Filion M."/>
        </authorList>
    </citation>
    <scope>NUCLEOTIDE SEQUENCE [LARGE SCALE GENOMIC DNA]</scope>
    <source>
        <strain evidence="5 6">ChPhzS24</strain>
    </source>
</reference>
<dbReference type="AlphaFoldDB" id="A0AAD0ZFR5"/>
<dbReference type="Gene3D" id="1.10.10.60">
    <property type="entry name" value="Homeodomain-like"/>
    <property type="match status" value="1"/>
</dbReference>
<protein>
    <submittedName>
        <fullName evidence="5">Transcriptional regulator, AraC family</fullName>
    </submittedName>
</protein>
<evidence type="ECO:0000256" key="2">
    <source>
        <dbReference type="ARBA" id="ARBA00023125"/>
    </source>
</evidence>
<dbReference type="Pfam" id="PF01965">
    <property type="entry name" value="DJ-1_PfpI"/>
    <property type="match status" value="1"/>
</dbReference>
<dbReference type="InterPro" id="IPR002818">
    <property type="entry name" value="DJ-1/PfpI"/>
</dbReference>